<dbReference type="SFLD" id="SFLDG01082">
    <property type="entry name" value="B12-binding_domain_containing"/>
    <property type="match status" value="1"/>
</dbReference>
<dbReference type="InterPro" id="IPR023404">
    <property type="entry name" value="rSAM_horseshoe"/>
</dbReference>
<dbReference type="GO" id="GO:0051539">
    <property type="term" value="F:4 iron, 4 sulfur cluster binding"/>
    <property type="evidence" value="ECO:0007669"/>
    <property type="project" value="InterPro"/>
</dbReference>
<evidence type="ECO:0000313" key="7">
    <source>
        <dbReference type="Proteomes" id="UP001195483"/>
    </source>
</evidence>
<dbReference type="PANTHER" id="PTHR13932">
    <property type="entry name" value="COPROPORPHYRINIGEN III OXIDASE"/>
    <property type="match status" value="1"/>
</dbReference>
<dbReference type="PANTHER" id="PTHR13932:SF5">
    <property type="entry name" value="RADICAL S-ADENOSYL METHIONINE DOMAIN-CONTAINING PROTEIN 1, MITOCHONDRIAL"/>
    <property type="match status" value="1"/>
</dbReference>
<reference evidence="6" key="3">
    <citation type="submission" date="2023-05" db="EMBL/GenBank/DDBJ databases">
        <authorList>
            <person name="Smith C.H."/>
        </authorList>
    </citation>
    <scope>NUCLEOTIDE SEQUENCE</scope>
    <source>
        <strain evidence="6">CHS0354</strain>
        <tissue evidence="6">Mantle</tissue>
    </source>
</reference>
<evidence type="ECO:0000256" key="2">
    <source>
        <dbReference type="ARBA" id="ARBA00014678"/>
    </source>
</evidence>
<dbReference type="GO" id="GO:0004109">
    <property type="term" value="F:coproporphyrinogen oxidase activity"/>
    <property type="evidence" value="ECO:0007669"/>
    <property type="project" value="InterPro"/>
</dbReference>
<evidence type="ECO:0000256" key="1">
    <source>
        <dbReference type="ARBA" id="ARBA00006100"/>
    </source>
</evidence>
<comment type="similarity">
    <text evidence="1">Belongs to the anaerobic coproporphyrinogen-III oxidase family. HemW subfamily.</text>
</comment>
<feature type="domain" description="Radical SAM core" evidence="5">
    <location>
        <begin position="7"/>
        <end position="241"/>
    </location>
</feature>
<dbReference type="EMBL" id="JAEAOA010001141">
    <property type="protein sequence ID" value="KAK3606965.1"/>
    <property type="molecule type" value="Genomic_DNA"/>
</dbReference>
<dbReference type="NCBIfam" id="TIGR00539">
    <property type="entry name" value="hemN_rel"/>
    <property type="match status" value="1"/>
</dbReference>
<dbReference type="Proteomes" id="UP001195483">
    <property type="component" value="Unassembled WGS sequence"/>
</dbReference>
<dbReference type="GO" id="GO:0006779">
    <property type="term" value="P:porphyrin-containing compound biosynthetic process"/>
    <property type="evidence" value="ECO:0007669"/>
    <property type="project" value="InterPro"/>
</dbReference>
<dbReference type="PROSITE" id="PS51918">
    <property type="entry name" value="RADICAL_SAM"/>
    <property type="match status" value="1"/>
</dbReference>
<evidence type="ECO:0000313" key="6">
    <source>
        <dbReference type="EMBL" id="KAK3606965.1"/>
    </source>
</evidence>
<evidence type="ECO:0000256" key="4">
    <source>
        <dbReference type="ARBA" id="ARBA00045130"/>
    </source>
</evidence>
<keyword evidence="7" id="KW-1185">Reference proteome</keyword>
<dbReference type="Gene3D" id="3.80.30.20">
    <property type="entry name" value="tm_1862 like domain"/>
    <property type="match status" value="1"/>
</dbReference>
<dbReference type="SMART" id="SM00729">
    <property type="entry name" value="Elp3"/>
    <property type="match status" value="1"/>
</dbReference>
<dbReference type="Pfam" id="PF06969">
    <property type="entry name" value="HemN_C"/>
    <property type="match status" value="1"/>
</dbReference>
<evidence type="ECO:0000256" key="3">
    <source>
        <dbReference type="ARBA" id="ARBA00033094"/>
    </source>
</evidence>
<comment type="function">
    <text evidence="4">May be a heme chaperone, appears to bind heme. Homologous bacterial proteins do not have oxygen-independent coproporphyrinogen-III oxidase activity. Binds 1 [4Fe-4S] cluster. The cluster is coordinated with 3 cysteines and an exchangeable S-adenosyl-L-methionine.</text>
</comment>
<reference evidence="6" key="1">
    <citation type="journal article" date="2021" name="Genome Biol. Evol.">
        <title>A High-Quality Reference Genome for a Parasitic Bivalve with Doubly Uniparental Inheritance (Bivalvia: Unionida).</title>
        <authorList>
            <person name="Smith C.H."/>
        </authorList>
    </citation>
    <scope>NUCLEOTIDE SEQUENCE</scope>
    <source>
        <strain evidence="6">CHS0354</strain>
    </source>
</reference>
<dbReference type="Pfam" id="PF04055">
    <property type="entry name" value="Radical_SAM"/>
    <property type="match status" value="1"/>
</dbReference>
<dbReference type="InterPro" id="IPR004559">
    <property type="entry name" value="HemW-like"/>
</dbReference>
<evidence type="ECO:0000259" key="5">
    <source>
        <dbReference type="PROSITE" id="PS51918"/>
    </source>
</evidence>
<dbReference type="InterPro" id="IPR010723">
    <property type="entry name" value="HemN_C"/>
</dbReference>
<sequence>MYNFTPPPSDKCAGIYIHVPFCTKICPFCSFPVFRNRPDLHETYVSALLKEIELTSAQRYAGTPITSLYIGGGTPSLLSVENLVRIVNHVTKYYRVADRMTVSLECNPEGIVPEYLYALKNIGITRLSLGIQSFDDGILHRLGRVHNSEDCTRIVDAAQDAGFTNINLDLMYGTPFHTADNTMRDVERFLAYRPAHISAYALTVEPGTRFAVKTDYARQIEQQSGAISEIFAVIRDRLQGAGIYLYEVSNFAAPGAESVQNLLYWTDADYYGFGPGAHGKTGGQRRANTSNFRLWQQALHADRLPPADEETLTPDNRRDEFLMIRLRTVWGFDFDELHTHTGLTREAFLALPAVQTILRADYAELRVHRFRLTPSGLMLADRIAADISCDAARLTA</sequence>
<reference evidence="6" key="2">
    <citation type="journal article" date="2021" name="Genome Biol. Evol.">
        <title>Developing a high-quality reference genome for a parasitic bivalve with doubly uniparental inheritance (Bivalvia: Unionida).</title>
        <authorList>
            <person name="Smith C.H."/>
        </authorList>
    </citation>
    <scope>NUCLEOTIDE SEQUENCE</scope>
    <source>
        <strain evidence="6">CHS0354</strain>
        <tissue evidence="6">Mantle</tissue>
    </source>
</reference>
<dbReference type="SFLD" id="SFLDF00288">
    <property type="entry name" value="HemN-like__clustered_with_nucl"/>
    <property type="match status" value="1"/>
</dbReference>
<gene>
    <name evidence="6" type="ORF">CHS0354_018561</name>
</gene>
<dbReference type="AlphaFoldDB" id="A0AAE0TAT0"/>
<dbReference type="InterPro" id="IPR007197">
    <property type="entry name" value="rSAM"/>
</dbReference>
<dbReference type="InterPro" id="IPR006638">
    <property type="entry name" value="Elp3/MiaA/NifB-like_rSAM"/>
</dbReference>
<accession>A0AAE0TAT0</accession>
<name>A0AAE0TAT0_9BIVA</name>
<dbReference type="CDD" id="cd01335">
    <property type="entry name" value="Radical_SAM"/>
    <property type="match status" value="1"/>
</dbReference>
<protein>
    <recommendedName>
        <fullName evidence="2">Radical S-adenosyl methionine domain-containing protein 1, mitochondrial</fullName>
    </recommendedName>
    <alternativeName>
        <fullName evidence="3">Putative heme chaperone</fullName>
    </alternativeName>
</protein>
<dbReference type="SFLD" id="SFLDG01065">
    <property type="entry name" value="anaerobic_coproporphyrinogen-I"/>
    <property type="match status" value="1"/>
</dbReference>
<dbReference type="InterPro" id="IPR058240">
    <property type="entry name" value="rSAM_sf"/>
</dbReference>
<dbReference type="InterPro" id="IPR034505">
    <property type="entry name" value="Coproporphyrinogen-III_oxidase"/>
</dbReference>
<comment type="caution">
    <text evidence="6">The sequence shown here is derived from an EMBL/GenBank/DDBJ whole genome shotgun (WGS) entry which is preliminary data.</text>
</comment>
<dbReference type="GO" id="GO:0005737">
    <property type="term" value="C:cytoplasm"/>
    <property type="evidence" value="ECO:0007669"/>
    <property type="project" value="InterPro"/>
</dbReference>
<dbReference type="SFLD" id="SFLDF00562">
    <property type="entry name" value="HemN-like__clustered_with_heat"/>
    <property type="match status" value="1"/>
</dbReference>
<organism evidence="6 7">
    <name type="scientific">Potamilus streckersoni</name>
    <dbReference type="NCBI Taxonomy" id="2493646"/>
    <lineage>
        <taxon>Eukaryota</taxon>
        <taxon>Metazoa</taxon>
        <taxon>Spiralia</taxon>
        <taxon>Lophotrochozoa</taxon>
        <taxon>Mollusca</taxon>
        <taxon>Bivalvia</taxon>
        <taxon>Autobranchia</taxon>
        <taxon>Heteroconchia</taxon>
        <taxon>Palaeoheterodonta</taxon>
        <taxon>Unionida</taxon>
        <taxon>Unionoidea</taxon>
        <taxon>Unionidae</taxon>
        <taxon>Ambleminae</taxon>
        <taxon>Lampsilini</taxon>
        <taxon>Potamilus</taxon>
    </lineage>
</organism>
<proteinExistence type="inferred from homology"/>
<dbReference type="SFLD" id="SFLDS00029">
    <property type="entry name" value="Radical_SAM"/>
    <property type="match status" value="1"/>
</dbReference>
<dbReference type="SUPFAM" id="SSF102114">
    <property type="entry name" value="Radical SAM enzymes"/>
    <property type="match status" value="1"/>
</dbReference>